<keyword evidence="2" id="KW-1185">Reference proteome</keyword>
<gene>
    <name evidence="1" type="ORF">SLEP1_g4930</name>
</gene>
<name>A0AAV5I116_9ROSI</name>
<proteinExistence type="predicted"/>
<protein>
    <submittedName>
        <fullName evidence="1">Uncharacterized protein</fullName>
    </submittedName>
</protein>
<dbReference type="AlphaFoldDB" id="A0AAV5I116"/>
<reference evidence="1 2" key="1">
    <citation type="journal article" date="2021" name="Commun. Biol.">
        <title>The genome of Shorea leprosula (Dipterocarpaceae) highlights the ecological relevance of drought in aseasonal tropical rainforests.</title>
        <authorList>
            <person name="Ng K.K.S."/>
            <person name="Kobayashi M.J."/>
            <person name="Fawcett J.A."/>
            <person name="Hatakeyama M."/>
            <person name="Paape T."/>
            <person name="Ng C.H."/>
            <person name="Ang C.C."/>
            <person name="Tnah L.H."/>
            <person name="Lee C.T."/>
            <person name="Nishiyama T."/>
            <person name="Sese J."/>
            <person name="O'Brien M.J."/>
            <person name="Copetti D."/>
            <person name="Mohd Noor M.I."/>
            <person name="Ong R.C."/>
            <person name="Putra M."/>
            <person name="Sireger I.Z."/>
            <person name="Indrioko S."/>
            <person name="Kosugi Y."/>
            <person name="Izuno A."/>
            <person name="Isagi Y."/>
            <person name="Lee S.L."/>
            <person name="Shimizu K.K."/>
        </authorList>
    </citation>
    <scope>NUCLEOTIDE SEQUENCE [LARGE SCALE GENOMIC DNA]</scope>
    <source>
        <strain evidence="1">214</strain>
    </source>
</reference>
<comment type="caution">
    <text evidence="1">The sequence shown here is derived from an EMBL/GenBank/DDBJ whole genome shotgun (WGS) entry which is preliminary data.</text>
</comment>
<sequence length="38" mass="4318">MQILAQLVGNWLEEIQALVLDELQVVSYKQLSCNLLDS</sequence>
<dbReference type="EMBL" id="BPVZ01000004">
    <property type="protein sequence ID" value="GKU91000.1"/>
    <property type="molecule type" value="Genomic_DNA"/>
</dbReference>
<accession>A0AAV5I116</accession>
<organism evidence="1 2">
    <name type="scientific">Rubroshorea leprosula</name>
    <dbReference type="NCBI Taxonomy" id="152421"/>
    <lineage>
        <taxon>Eukaryota</taxon>
        <taxon>Viridiplantae</taxon>
        <taxon>Streptophyta</taxon>
        <taxon>Embryophyta</taxon>
        <taxon>Tracheophyta</taxon>
        <taxon>Spermatophyta</taxon>
        <taxon>Magnoliopsida</taxon>
        <taxon>eudicotyledons</taxon>
        <taxon>Gunneridae</taxon>
        <taxon>Pentapetalae</taxon>
        <taxon>rosids</taxon>
        <taxon>malvids</taxon>
        <taxon>Malvales</taxon>
        <taxon>Dipterocarpaceae</taxon>
        <taxon>Rubroshorea</taxon>
    </lineage>
</organism>
<evidence type="ECO:0000313" key="1">
    <source>
        <dbReference type="EMBL" id="GKU91000.1"/>
    </source>
</evidence>
<dbReference type="Proteomes" id="UP001054252">
    <property type="component" value="Unassembled WGS sequence"/>
</dbReference>
<evidence type="ECO:0000313" key="2">
    <source>
        <dbReference type="Proteomes" id="UP001054252"/>
    </source>
</evidence>